<dbReference type="InParanoid" id="F4BUW3"/>
<evidence type="ECO:0000313" key="2">
    <source>
        <dbReference type="Proteomes" id="UP000007807"/>
    </source>
</evidence>
<reference evidence="1 2" key="1">
    <citation type="journal article" date="2011" name="J. Bacteriol.">
        <title>Complete genome sequence of Methanosaeta concilii, a specialist in aceticlastic methanogenesis.</title>
        <authorList>
            <person name="Barber R.D."/>
            <person name="Zhang L."/>
            <person name="Harnack M."/>
            <person name="Olson M.V."/>
            <person name="Kaul R."/>
            <person name="Ingram-Smith C."/>
            <person name="Smith K.S."/>
        </authorList>
    </citation>
    <scope>NUCLEOTIDE SEQUENCE [LARGE SCALE GENOMIC DNA]</scope>
    <source>
        <strain evidence="2">ATCC 5969 / DSM 3671 / JCM 10134 / NBRC 103675 / OCM 69 / GP-6</strain>
    </source>
</reference>
<evidence type="ECO:0000313" key="1">
    <source>
        <dbReference type="EMBL" id="AEB68353.1"/>
    </source>
</evidence>
<accession>F4BUW3</accession>
<dbReference type="HOGENOM" id="CLU_1399742_0_0_2"/>
<sequence>MRSKYLIFAIACLLVATIPAASKMFDLKNYTIDTGAYSPPLDAEVSGPDTLEWSWNEGESTYIILRRATHTPKQPEDLNISNEDFMNANAMNLLMKFYSGFENINLTYTNAEEFLNNFQSLNPSFVSKPYSGYIVISDRYPPAKIYVGAIDLYNYIIICSTESDEMMALIMRELKVYAREESKAARLQAIQNIL</sequence>
<name>F4BUW3_METSG</name>
<protein>
    <submittedName>
        <fullName evidence="1">Uncharacterized protein</fullName>
    </submittedName>
</protein>
<dbReference type="EMBL" id="CP002565">
    <property type="protein sequence ID" value="AEB68353.1"/>
    <property type="molecule type" value="Genomic_DNA"/>
</dbReference>
<gene>
    <name evidence="1" type="ordered locus">MCON_1737</name>
</gene>
<keyword evidence="2" id="KW-1185">Reference proteome</keyword>
<dbReference type="OrthoDB" id="9464at2157"/>
<dbReference type="KEGG" id="mcj:MCON_1737"/>
<proteinExistence type="predicted"/>
<dbReference type="AlphaFoldDB" id="F4BUW3"/>
<dbReference type="STRING" id="990316.MCON_1737"/>
<organism evidence="1 2">
    <name type="scientific">Methanothrix soehngenii (strain ATCC 5969 / DSM 3671 / JCM 10134 / NBRC 103675 / OCM 69 / GP-6)</name>
    <name type="common">Methanosaeta concilii</name>
    <dbReference type="NCBI Taxonomy" id="990316"/>
    <lineage>
        <taxon>Archaea</taxon>
        <taxon>Methanobacteriati</taxon>
        <taxon>Methanobacteriota</taxon>
        <taxon>Stenosarchaea group</taxon>
        <taxon>Methanomicrobia</taxon>
        <taxon>Methanotrichales</taxon>
        <taxon>Methanotrichaceae</taxon>
        <taxon>Methanothrix</taxon>
    </lineage>
</organism>
<dbReference type="Proteomes" id="UP000007807">
    <property type="component" value="Chromosome"/>
</dbReference>